<comment type="function">
    <text evidence="8">Component of the signal recognition particle (SRP) complex, a ribonucleoprotein complex that mediates the cotranslational targeting of secretory and membrane proteins to the endoplasmic reticulum (ER). SRP9 together with SRP14 and the Alu portion of the SRP RNA, constitutes the elongation arrest domain of SRP. The complex of SRP9 and SRP14 is required for SRP RNA binding.</text>
</comment>
<dbReference type="InterPro" id="IPR003210">
    <property type="entry name" value="Signal_recog_particle_SRP14"/>
</dbReference>
<evidence type="ECO:0000256" key="4">
    <source>
        <dbReference type="ARBA" id="ARBA00022490"/>
    </source>
</evidence>
<dbReference type="AlphaFoldDB" id="A0A0B7AWH3"/>
<dbReference type="PANTHER" id="PTHR12013">
    <property type="entry name" value="SIGNAL RECOGNITION PARTICLE 14 KD PROTEIN"/>
    <property type="match status" value="1"/>
</dbReference>
<keyword evidence="6 8" id="KW-0733">Signal recognition particle</keyword>
<dbReference type="Gene3D" id="3.30.720.10">
    <property type="entry name" value="Signal recognition particle alu RNA binding heterodimer, srp9/1"/>
    <property type="match status" value="1"/>
</dbReference>
<evidence type="ECO:0000256" key="3">
    <source>
        <dbReference type="ARBA" id="ARBA00017926"/>
    </source>
</evidence>
<reference evidence="9" key="1">
    <citation type="submission" date="2014-12" db="EMBL/GenBank/DDBJ databases">
        <title>Insight into the proteome of Arion vulgaris.</title>
        <authorList>
            <person name="Aradska J."/>
            <person name="Bulat T."/>
            <person name="Smidak R."/>
            <person name="Sarate P."/>
            <person name="Gangsoo J."/>
            <person name="Sialana F."/>
            <person name="Bilban M."/>
            <person name="Lubec G."/>
        </authorList>
    </citation>
    <scope>NUCLEOTIDE SEQUENCE</scope>
    <source>
        <tissue evidence="9">Skin</tissue>
    </source>
</reference>
<dbReference type="EMBL" id="HACG01037395">
    <property type="protein sequence ID" value="CEK84260.1"/>
    <property type="molecule type" value="Transcribed_RNA"/>
</dbReference>
<evidence type="ECO:0000256" key="7">
    <source>
        <dbReference type="ARBA" id="ARBA00023274"/>
    </source>
</evidence>
<keyword evidence="7 8" id="KW-0687">Ribonucleoprotein</keyword>
<comment type="similarity">
    <text evidence="2 8">Belongs to the SRP14 family.</text>
</comment>
<keyword evidence="4 8" id="KW-0963">Cytoplasm</keyword>
<evidence type="ECO:0000256" key="1">
    <source>
        <dbReference type="ARBA" id="ARBA00004496"/>
    </source>
</evidence>
<evidence type="ECO:0000256" key="6">
    <source>
        <dbReference type="ARBA" id="ARBA00023135"/>
    </source>
</evidence>
<comment type="subcellular location">
    <subcellularLocation>
        <location evidence="1 8">Cytoplasm</location>
    </subcellularLocation>
</comment>
<comment type="subunit">
    <text evidence="8">Heterodimer with SRP9; binds RNA as heterodimer. Component of a signal recognition particle (SRP) complex that consists of a 7SL RNA molecule of 300 nucleotides and six protein subunits: SRP72, SRP68, SRP54, SRP19, SRP14 and SRP9.</text>
</comment>
<dbReference type="InterPro" id="IPR009018">
    <property type="entry name" value="Signal_recog_particle_SRP9/14"/>
</dbReference>
<dbReference type="GO" id="GO:0030942">
    <property type="term" value="F:endoplasmic reticulum signal peptide binding"/>
    <property type="evidence" value="ECO:0007669"/>
    <property type="project" value="UniProtKB-UniRule"/>
</dbReference>
<keyword evidence="5 8" id="KW-0694">RNA-binding</keyword>
<name>A0A0B7AWH3_9EUPU</name>
<dbReference type="Pfam" id="PF02290">
    <property type="entry name" value="SRP14"/>
    <property type="match status" value="1"/>
</dbReference>
<proteinExistence type="inferred from homology"/>
<evidence type="ECO:0000256" key="5">
    <source>
        <dbReference type="ARBA" id="ARBA00022884"/>
    </source>
</evidence>
<gene>
    <name evidence="9" type="primary">ORF141685</name>
</gene>
<evidence type="ECO:0000256" key="8">
    <source>
        <dbReference type="RuleBase" id="RU368100"/>
    </source>
</evidence>
<protein>
    <recommendedName>
        <fullName evidence="3 8">Signal recognition particle 14 kDa protein</fullName>
        <shortName evidence="8">SRP14</shortName>
    </recommendedName>
</protein>
<dbReference type="FunFam" id="3.30.720.10:FF:000003">
    <property type="entry name" value="Signal recognition particle 14"/>
    <property type="match status" value="1"/>
</dbReference>
<accession>A0A0B7AWH3</accession>
<dbReference type="GO" id="GO:0005786">
    <property type="term" value="C:signal recognition particle, endoplasmic reticulum targeting"/>
    <property type="evidence" value="ECO:0007669"/>
    <property type="project" value="UniProtKB-UniRule"/>
</dbReference>
<organism evidence="9">
    <name type="scientific">Arion vulgaris</name>
    <dbReference type="NCBI Taxonomy" id="1028688"/>
    <lineage>
        <taxon>Eukaryota</taxon>
        <taxon>Metazoa</taxon>
        <taxon>Spiralia</taxon>
        <taxon>Lophotrochozoa</taxon>
        <taxon>Mollusca</taxon>
        <taxon>Gastropoda</taxon>
        <taxon>Heterobranchia</taxon>
        <taxon>Euthyneura</taxon>
        <taxon>Panpulmonata</taxon>
        <taxon>Eupulmonata</taxon>
        <taxon>Stylommatophora</taxon>
        <taxon>Helicina</taxon>
        <taxon>Arionoidea</taxon>
        <taxon>Arionidae</taxon>
        <taxon>Arion</taxon>
    </lineage>
</organism>
<sequence length="109" mass="12336">MLLENDTFLTELTKLFNKGKSTGSVVMTMKRYDGRTKPKPRSGNILEPNEYKCLVRATLGNKKITTVINHKDVTKFQMAYGNLLKANMDGLKKKDKKAARGRKKTKATQ</sequence>
<evidence type="ECO:0000256" key="2">
    <source>
        <dbReference type="ARBA" id="ARBA00010349"/>
    </source>
</evidence>
<dbReference type="GO" id="GO:0008312">
    <property type="term" value="F:7S RNA binding"/>
    <property type="evidence" value="ECO:0007669"/>
    <property type="project" value="UniProtKB-UniRule"/>
</dbReference>
<dbReference type="SUPFAM" id="SSF54762">
    <property type="entry name" value="Signal recognition particle alu RNA binding heterodimer, SRP9/14"/>
    <property type="match status" value="1"/>
</dbReference>
<dbReference type="GO" id="GO:0006614">
    <property type="term" value="P:SRP-dependent cotranslational protein targeting to membrane"/>
    <property type="evidence" value="ECO:0007669"/>
    <property type="project" value="UniProtKB-UniRule"/>
</dbReference>
<evidence type="ECO:0000313" key="9">
    <source>
        <dbReference type="EMBL" id="CEK84260.1"/>
    </source>
</evidence>